<keyword evidence="5 8" id="KW-0472">Membrane</keyword>
<dbReference type="GO" id="GO:0007189">
    <property type="term" value="P:adenylate cyclase-activating G protein-coupled receptor signaling pathway"/>
    <property type="evidence" value="ECO:0007669"/>
    <property type="project" value="TreeGrafter"/>
</dbReference>
<evidence type="ECO:0000259" key="9">
    <source>
        <dbReference type="PROSITE" id="PS50221"/>
    </source>
</evidence>
<evidence type="ECO:0000256" key="1">
    <source>
        <dbReference type="ARBA" id="ARBA00004141"/>
    </source>
</evidence>
<evidence type="ECO:0000256" key="4">
    <source>
        <dbReference type="ARBA" id="ARBA00022989"/>
    </source>
</evidence>
<dbReference type="GeneTree" id="ENSGT00940000154603"/>
<proteinExistence type="inferred from homology"/>
<keyword evidence="7" id="KW-0325">Glycoprotein</keyword>
<dbReference type="Gene3D" id="1.25.40.610">
    <property type="match status" value="1"/>
</dbReference>
<feature type="transmembrane region" description="Helical" evidence="8">
    <location>
        <begin position="512"/>
        <end position="535"/>
    </location>
</feature>
<dbReference type="Gene3D" id="1.20.1070.10">
    <property type="entry name" value="Rhodopsin 7-helix transmembrane proteins"/>
    <property type="match status" value="1"/>
</dbReference>
<dbReference type="PANTHER" id="PTHR45813">
    <property type="entry name" value="IG-LIKE DOMAIN-CONTAINING PROTEIN"/>
    <property type="match status" value="1"/>
</dbReference>
<keyword evidence="12" id="KW-1185">Reference proteome</keyword>
<dbReference type="GO" id="GO:0005886">
    <property type="term" value="C:plasma membrane"/>
    <property type="evidence" value="ECO:0007669"/>
    <property type="project" value="UniProtKB-SubCell"/>
</dbReference>
<dbReference type="FunCoup" id="H3AFU7">
    <property type="interactions" value="20"/>
</dbReference>
<dbReference type="PRINTS" id="PR00249">
    <property type="entry name" value="GPCRSECRETIN"/>
</dbReference>
<dbReference type="Pfam" id="PF01825">
    <property type="entry name" value="GPS"/>
    <property type="match status" value="1"/>
</dbReference>
<dbReference type="EMBL" id="AFYH01194048">
    <property type="status" value="NOT_ANNOTATED_CDS"/>
    <property type="molecule type" value="Genomic_DNA"/>
</dbReference>
<organism evidence="11 12">
    <name type="scientific">Latimeria chalumnae</name>
    <name type="common">Coelacanth</name>
    <dbReference type="NCBI Taxonomy" id="7897"/>
    <lineage>
        <taxon>Eukaryota</taxon>
        <taxon>Metazoa</taxon>
        <taxon>Chordata</taxon>
        <taxon>Craniata</taxon>
        <taxon>Vertebrata</taxon>
        <taxon>Euteleostomi</taxon>
        <taxon>Coelacanthiformes</taxon>
        <taxon>Coelacanthidae</taxon>
        <taxon>Latimeria</taxon>
    </lineage>
</organism>
<keyword evidence="6" id="KW-1015">Disulfide bond</keyword>
<dbReference type="SMART" id="SM00303">
    <property type="entry name" value="GPS"/>
    <property type="match status" value="1"/>
</dbReference>
<dbReference type="eggNOG" id="KOG4193">
    <property type="taxonomic scope" value="Eukaryota"/>
</dbReference>
<evidence type="ECO:0000256" key="8">
    <source>
        <dbReference type="SAM" id="Phobius"/>
    </source>
</evidence>
<protein>
    <recommendedName>
        <fullName evidence="13">Adhesion G protein-coupled receptor F5</fullName>
    </recommendedName>
</protein>
<dbReference type="PROSITE" id="PS50221">
    <property type="entry name" value="GAIN_B"/>
    <property type="match status" value="1"/>
</dbReference>
<reference evidence="11" key="2">
    <citation type="submission" date="2025-08" db="UniProtKB">
        <authorList>
            <consortium name="Ensembl"/>
        </authorList>
    </citation>
    <scope>IDENTIFICATION</scope>
</reference>
<evidence type="ECO:0000256" key="7">
    <source>
        <dbReference type="ARBA" id="ARBA00023180"/>
    </source>
</evidence>
<evidence type="ECO:0000313" key="11">
    <source>
        <dbReference type="Ensembl" id="ENSLACP00000008518.1"/>
    </source>
</evidence>
<dbReference type="Proteomes" id="UP000008672">
    <property type="component" value="Unassembled WGS sequence"/>
</dbReference>
<dbReference type="GO" id="GO:0007166">
    <property type="term" value="P:cell surface receptor signaling pathway"/>
    <property type="evidence" value="ECO:0007669"/>
    <property type="project" value="InterPro"/>
</dbReference>
<dbReference type="Ensembl" id="ENSLACT00000008586.1">
    <property type="protein sequence ID" value="ENSLACP00000008518.1"/>
    <property type="gene ID" value="ENSLACG00000007537.1"/>
</dbReference>
<dbReference type="InterPro" id="IPR000832">
    <property type="entry name" value="GPCR_2_secretin-like"/>
</dbReference>
<dbReference type="AlphaFoldDB" id="H3AFU7"/>
<feature type="domain" description="G-protein coupled receptors family 2 profile 2" evidence="10">
    <location>
        <begin position="312"/>
        <end position="546"/>
    </location>
</feature>
<comment type="subcellular location">
    <subcellularLocation>
        <location evidence="1">Membrane</location>
        <topology evidence="1">Multi-pass membrane protein</topology>
    </subcellularLocation>
</comment>
<evidence type="ECO:0000256" key="2">
    <source>
        <dbReference type="ARBA" id="ARBA00007343"/>
    </source>
</evidence>
<dbReference type="InParanoid" id="H3AFU7"/>
<feature type="transmembrane region" description="Helical" evidence="8">
    <location>
        <begin position="353"/>
        <end position="373"/>
    </location>
</feature>
<dbReference type="InterPro" id="IPR051587">
    <property type="entry name" value="Adhesion_GPCR"/>
</dbReference>
<evidence type="ECO:0008006" key="13">
    <source>
        <dbReference type="Google" id="ProtNLM"/>
    </source>
</evidence>
<accession>H3AFU7</accession>
<evidence type="ECO:0000256" key="3">
    <source>
        <dbReference type="ARBA" id="ARBA00022692"/>
    </source>
</evidence>
<evidence type="ECO:0000256" key="5">
    <source>
        <dbReference type="ARBA" id="ARBA00023136"/>
    </source>
</evidence>
<reference evidence="11" key="3">
    <citation type="submission" date="2025-09" db="UniProtKB">
        <authorList>
            <consortium name="Ensembl"/>
        </authorList>
    </citation>
    <scope>IDENTIFICATION</scope>
</reference>
<keyword evidence="4 8" id="KW-1133">Transmembrane helix</keyword>
<dbReference type="GO" id="GO:0004930">
    <property type="term" value="F:G protein-coupled receptor activity"/>
    <property type="evidence" value="ECO:0007669"/>
    <property type="project" value="InterPro"/>
</dbReference>
<dbReference type="FunFam" id="1.20.1070.10:FF:000058">
    <property type="entry name" value="Adhesion G protein-coupled receptor F5"/>
    <property type="match status" value="1"/>
</dbReference>
<evidence type="ECO:0000259" key="10">
    <source>
        <dbReference type="PROSITE" id="PS50261"/>
    </source>
</evidence>
<feature type="domain" description="GAIN-B" evidence="9">
    <location>
        <begin position="142"/>
        <end position="307"/>
    </location>
</feature>
<keyword evidence="3 8" id="KW-0812">Transmembrane</keyword>
<evidence type="ECO:0000313" key="12">
    <source>
        <dbReference type="Proteomes" id="UP000008672"/>
    </source>
</evidence>
<dbReference type="PANTHER" id="PTHR45813:SF10">
    <property type="entry name" value="ADHESION G-PROTEIN COUPLED RECEPTOR F3"/>
    <property type="match status" value="1"/>
</dbReference>
<dbReference type="Pfam" id="PF00002">
    <property type="entry name" value="7tm_2"/>
    <property type="match status" value="1"/>
</dbReference>
<feature type="transmembrane region" description="Helical" evidence="8">
    <location>
        <begin position="379"/>
        <end position="402"/>
    </location>
</feature>
<dbReference type="InterPro" id="IPR017981">
    <property type="entry name" value="GPCR_2-like_7TM"/>
</dbReference>
<dbReference type="PROSITE" id="PS50261">
    <property type="entry name" value="G_PROTEIN_RECEP_F2_4"/>
    <property type="match status" value="1"/>
</dbReference>
<dbReference type="Gene3D" id="2.60.220.50">
    <property type="match status" value="1"/>
</dbReference>
<sequence>DNSQTMSRKCTEEGSWKNITNCTSTVLKNIHEELKNLIDSGNFTQNVPKLVKKLADASQSEVKTSTDLSVSVETLKIIAEASLENNVSIKTTVMSDFLATTSNLTTEESISLYSTNDKNNSAASQLMQAVELFTSALQPDKEKFEITHPNVQLKGIMLAQENLTSYEQNFDIFNNISVVINKSNFDDLPRSYSVIITTVVYNHLAEVLPIFPKEFENYYVNSIIHSTSVRVNKKNKKDVHIKTVFELKNKSTNLQDVACVYWNFSQEEAAGGWAKEGCQTKTSKQSVTCSCKHLTSFAVLMSKSSLEEPGYIEMITYLGLGASIGSLCFCIFIELLVWSSVVKTKISHFRHMALVNTAISLLLADLCFLSTSFDFVQQVPYVCIAITFLNHFLYLSLFFWSLCQSMMLLHQLCFTFSWLRRKIYMPVSFIVGYLFPLGIAAGTFLYFHPKNKYHNTTLCWLDKKEAFYAFAIPVASIVLINLLALIVVITKLIRPSVSDTLNADEKYAVKQIVKAVLVLTPIFGLTWAFGFFLLLDFPKEFHNIFK</sequence>
<dbReference type="InterPro" id="IPR000203">
    <property type="entry name" value="GPS"/>
</dbReference>
<name>H3AFU7_LATCH</name>
<feature type="transmembrane region" description="Helical" evidence="8">
    <location>
        <begin position="467"/>
        <end position="492"/>
    </location>
</feature>
<dbReference type="EMBL" id="AFYH01194047">
    <property type="status" value="NOT_ANNOTATED_CDS"/>
    <property type="molecule type" value="Genomic_DNA"/>
</dbReference>
<feature type="transmembrane region" description="Helical" evidence="8">
    <location>
        <begin position="423"/>
        <end position="447"/>
    </location>
</feature>
<feature type="transmembrane region" description="Helical" evidence="8">
    <location>
        <begin position="314"/>
        <end position="341"/>
    </location>
</feature>
<dbReference type="InterPro" id="IPR046338">
    <property type="entry name" value="GAIN_dom_sf"/>
</dbReference>
<dbReference type="InterPro" id="IPR057244">
    <property type="entry name" value="GAIN_B"/>
</dbReference>
<comment type="similarity">
    <text evidence="2">Belongs to the G-protein coupled receptor 2 family. Adhesion G-protein coupled receptor (ADGR) subfamily.</text>
</comment>
<reference evidence="12" key="1">
    <citation type="submission" date="2011-08" db="EMBL/GenBank/DDBJ databases">
        <title>The draft genome of Latimeria chalumnae.</title>
        <authorList>
            <person name="Di Palma F."/>
            <person name="Alfoldi J."/>
            <person name="Johnson J."/>
            <person name="Berlin A."/>
            <person name="Gnerre S."/>
            <person name="Jaffe D."/>
            <person name="MacCallum I."/>
            <person name="Young S."/>
            <person name="Walker B.J."/>
            <person name="Lander E."/>
            <person name="Lindblad-Toh K."/>
        </authorList>
    </citation>
    <scope>NUCLEOTIDE SEQUENCE [LARGE SCALE GENOMIC DNA]</scope>
    <source>
        <strain evidence="12">Wild caught</strain>
    </source>
</reference>
<evidence type="ECO:0000256" key="6">
    <source>
        <dbReference type="ARBA" id="ARBA00023157"/>
    </source>
</evidence>
<dbReference type="OMA" id="FEITHPN"/>